<dbReference type="PANTHER" id="PTHR46743:SF2">
    <property type="entry name" value="TEICHOIC ACIDS EXPORT ATP-BINDING PROTEIN TAGH"/>
    <property type="match status" value="1"/>
</dbReference>
<dbReference type="InterPro" id="IPR027417">
    <property type="entry name" value="P-loop_NTPase"/>
</dbReference>
<evidence type="ECO:0000256" key="3">
    <source>
        <dbReference type="ARBA" id="ARBA00022741"/>
    </source>
</evidence>
<dbReference type="SMART" id="SM00382">
    <property type="entry name" value="AAA"/>
    <property type="match status" value="1"/>
</dbReference>
<organism evidence="6 7">
    <name type="scientific">Microcystis aeruginosa NIES-44</name>
    <dbReference type="NCBI Taxonomy" id="449439"/>
    <lineage>
        <taxon>Bacteria</taxon>
        <taxon>Bacillati</taxon>
        <taxon>Cyanobacteriota</taxon>
        <taxon>Cyanophyceae</taxon>
        <taxon>Oscillatoriophycideae</taxon>
        <taxon>Chroococcales</taxon>
        <taxon>Microcystaceae</taxon>
        <taxon>Microcystis</taxon>
    </lineage>
</organism>
<dbReference type="PANTHER" id="PTHR46743">
    <property type="entry name" value="TEICHOIC ACIDS EXPORT ATP-BINDING PROTEIN TAGH"/>
    <property type="match status" value="1"/>
</dbReference>
<name>A0A0A1VS37_MICAE</name>
<dbReference type="Pfam" id="PF14524">
    <property type="entry name" value="Wzt_C"/>
    <property type="match status" value="1"/>
</dbReference>
<reference evidence="7" key="1">
    <citation type="journal article" date="2015" name="Genome">
        <title>Whole Genome Sequence of the Non-Microcystin-Producing Microcystis aeruginosa Strain NIES-44.</title>
        <authorList>
            <person name="Okano K."/>
            <person name="Miyata N."/>
            <person name="Ozaki Y."/>
        </authorList>
    </citation>
    <scope>NUCLEOTIDE SEQUENCE [LARGE SCALE GENOMIC DNA]</scope>
    <source>
        <strain evidence="7">NIES-44</strain>
    </source>
</reference>
<dbReference type="EMBL" id="BBPA01000020">
    <property type="protein sequence ID" value="GAL92258.1"/>
    <property type="molecule type" value="Genomic_DNA"/>
</dbReference>
<accession>A0A0A1VS37</accession>
<dbReference type="InterPro" id="IPR050683">
    <property type="entry name" value="Bact_Polysacc_Export_ATP-bd"/>
</dbReference>
<dbReference type="InterPro" id="IPR029439">
    <property type="entry name" value="Wzt_C"/>
</dbReference>
<dbReference type="GO" id="GO:0016887">
    <property type="term" value="F:ATP hydrolysis activity"/>
    <property type="evidence" value="ECO:0007669"/>
    <property type="project" value="InterPro"/>
</dbReference>
<evidence type="ECO:0000313" key="7">
    <source>
        <dbReference type="Proteomes" id="UP000030321"/>
    </source>
</evidence>
<keyword evidence="2" id="KW-0813">Transport</keyword>
<proteinExistence type="inferred from homology"/>
<sequence>MTDTIIEVENLGKRYVLDHQRQREKYTALRDVIAQGVKSALKGFGGKKTETKEEFWALKDVSFQVKRGEVVGIIGRNGAGKSTLLKILSRITEPTTGRVRLKGRVASLLEVGTGFHPELTGRENIYLNGAVLGMMRQEIDRKFDEIVAFAEVEKFLDTPVKRYSSGMYVRLAFAVAAHLEPEILVVDEVLAVGDAAFQKKCLGKMGDVASKEGRTVLFVSHNMDVIRRLCHNGVLLKKGKIDFCGDVNTSIYRYLQEDIETKASYNLKPPSDLSIGVHAYKLTVEDHEGNTAALIPVGRPWQIRINLKILKTINSLVIGLGFTTDVGVPWRTVWSNPQTLEAGEYQIAFREDKLILAPGNYSVTVGLSVYNITFQYQENAGILSIADFSDGIGEDNLQCLSGTGIVLNTMNIKIFDLNQNNK</sequence>
<evidence type="ECO:0000313" key="6">
    <source>
        <dbReference type="EMBL" id="GAL92258.1"/>
    </source>
</evidence>
<dbReference type="EC" id="3.6.3.40" evidence="6"/>
<dbReference type="Pfam" id="PF00005">
    <property type="entry name" value="ABC_tran"/>
    <property type="match status" value="1"/>
</dbReference>
<dbReference type="GO" id="GO:0016020">
    <property type="term" value="C:membrane"/>
    <property type="evidence" value="ECO:0007669"/>
    <property type="project" value="InterPro"/>
</dbReference>
<dbReference type="CDD" id="cd03220">
    <property type="entry name" value="ABC_KpsT_Wzt"/>
    <property type="match status" value="1"/>
</dbReference>
<gene>
    <name evidence="6" type="ORF">N44_00816</name>
</gene>
<dbReference type="CDD" id="cd10147">
    <property type="entry name" value="Wzt_C-like"/>
    <property type="match status" value="1"/>
</dbReference>
<dbReference type="InterPro" id="IPR015860">
    <property type="entry name" value="ABC_transpr_TagH-like"/>
</dbReference>
<dbReference type="InterPro" id="IPR003593">
    <property type="entry name" value="AAA+_ATPase"/>
</dbReference>
<feature type="domain" description="ABC transporter" evidence="5">
    <location>
        <begin position="41"/>
        <end position="263"/>
    </location>
</feature>
<evidence type="ECO:0000259" key="5">
    <source>
        <dbReference type="PROSITE" id="PS50893"/>
    </source>
</evidence>
<evidence type="ECO:0000256" key="2">
    <source>
        <dbReference type="ARBA" id="ARBA00022448"/>
    </source>
</evidence>
<keyword evidence="6" id="KW-0378">Hydrolase</keyword>
<comment type="similarity">
    <text evidence="1">Belongs to the ABC transporter superfamily.</text>
</comment>
<dbReference type="Proteomes" id="UP000030321">
    <property type="component" value="Unassembled WGS sequence"/>
</dbReference>
<dbReference type="AlphaFoldDB" id="A0A0A1VS37"/>
<keyword evidence="3" id="KW-0547">Nucleotide-binding</keyword>
<evidence type="ECO:0000256" key="4">
    <source>
        <dbReference type="ARBA" id="ARBA00022840"/>
    </source>
</evidence>
<keyword evidence="4 6" id="KW-0067">ATP-binding</keyword>
<dbReference type="PROSITE" id="PS50893">
    <property type="entry name" value="ABC_TRANSPORTER_2"/>
    <property type="match status" value="1"/>
</dbReference>
<evidence type="ECO:0000256" key="1">
    <source>
        <dbReference type="ARBA" id="ARBA00005417"/>
    </source>
</evidence>
<dbReference type="SUPFAM" id="SSF52540">
    <property type="entry name" value="P-loop containing nucleoside triphosphate hydrolases"/>
    <property type="match status" value="1"/>
</dbReference>
<dbReference type="Gene3D" id="2.70.50.60">
    <property type="entry name" value="abc- transporter (atp binding component) like domain"/>
    <property type="match status" value="1"/>
</dbReference>
<dbReference type="GO" id="GO:0005524">
    <property type="term" value="F:ATP binding"/>
    <property type="evidence" value="ECO:0007669"/>
    <property type="project" value="UniProtKB-KW"/>
</dbReference>
<dbReference type="Gene3D" id="3.40.50.300">
    <property type="entry name" value="P-loop containing nucleotide triphosphate hydrolases"/>
    <property type="match status" value="1"/>
</dbReference>
<dbReference type="GO" id="GO:0140359">
    <property type="term" value="F:ABC-type transporter activity"/>
    <property type="evidence" value="ECO:0007669"/>
    <property type="project" value="InterPro"/>
</dbReference>
<comment type="caution">
    <text evidence="6">The sequence shown here is derived from an EMBL/GenBank/DDBJ whole genome shotgun (WGS) entry which is preliminary data.</text>
</comment>
<protein>
    <submittedName>
        <fullName evidence="6">Teichoic acid export ATP-binding protein TagH</fullName>
        <ecNumber evidence="6">3.6.3.40</ecNumber>
    </submittedName>
</protein>
<dbReference type="InterPro" id="IPR003439">
    <property type="entry name" value="ABC_transporter-like_ATP-bd"/>
</dbReference>